<dbReference type="Proteomes" id="UP000199138">
    <property type="component" value="Unassembled WGS sequence"/>
</dbReference>
<dbReference type="Pfam" id="PF05117">
    <property type="entry name" value="DUF695"/>
    <property type="match status" value="1"/>
</dbReference>
<name>A0A1I7IPI6_9FLAO</name>
<sequence length="159" mass="18991">MLSFFGFGKSKAQEKESTEEQKGIIGRYYENDLPVIMKFENELPNDKIIKRLPFLTVVSWRYDGNENNGMPPKEINERMIILEESLETSMNKTDIFTHAYSRTGNNLKELVYYTTEQDDFMTMLNRTLEKHDVYPIEINFYEDKEWTDFKKILNDFKNK</sequence>
<protein>
    <recommendedName>
        <fullName evidence="1">DUF695 domain-containing protein</fullName>
    </recommendedName>
</protein>
<reference evidence="2 3" key="1">
    <citation type="submission" date="2016-10" db="EMBL/GenBank/DDBJ databases">
        <authorList>
            <person name="de Groot N.N."/>
        </authorList>
    </citation>
    <scope>NUCLEOTIDE SEQUENCE [LARGE SCALE GENOMIC DNA]</scope>
    <source>
        <strain evidence="2 3">CGMCC 1.12333</strain>
    </source>
</reference>
<evidence type="ECO:0000259" key="1">
    <source>
        <dbReference type="Pfam" id="PF05117"/>
    </source>
</evidence>
<dbReference type="RefSeq" id="WP_093026385.1">
    <property type="nucleotide sequence ID" value="NZ_FPBK01000019.1"/>
</dbReference>
<dbReference type="AlphaFoldDB" id="A0A1I7IPI6"/>
<gene>
    <name evidence="2" type="ORF">SAMN05216480_1192</name>
</gene>
<keyword evidence="3" id="KW-1185">Reference proteome</keyword>
<dbReference type="InterPro" id="IPR016097">
    <property type="entry name" value="DUF695"/>
</dbReference>
<evidence type="ECO:0000313" key="2">
    <source>
        <dbReference type="EMBL" id="SFU74816.1"/>
    </source>
</evidence>
<organism evidence="2 3">
    <name type="scientific">Pustulibacterium marinum</name>
    <dbReference type="NCBI Taxonomy" id="1224947"/>
    <lineage>
        <taxon>Bacteria</taxon>
        <taxon>Pseudomonadati</taxon>
        <taxon>Bacteroidota</taxon>
        <taxon>Flavobacteriia</taxon>
        <taxon>Flavobacteriales</taxon>
        <taxon>Flavobacteriaceae</taxon>
        <taxon>Pustulibacterium</taxon>
    </lineage>
</organism>
<proteinExistence type="predicted"/>
<evidence type="ECO:0000313" key="3">
    <source>
        <dbReference type="Proteomes" id="UP000199138"/>
    </source>
</evidence>
<feature type="domain" description="DUF695" evidence="1">
    <location>
        <begin position="31"/>
        <end position="151"/>
    </location>
</feature>
<dbReference type="OrthoDB" id="9151249at2"/>
<dbReference type="EMBL" id="FPBK01000019">
    <property type="protein sequence ID" value="SFU74816.1"/>
    <property type="molecule type" value="Genomic_DNA"/>
</dbReference>
<accession>A0A1I7IPI6</accession>